<protein>
    <submittedName>
        <fullName evidence="2">Uncharacterized protein</fullName>
    </submittedName>
</protein>
<comment type="caution">
    <text evidence="2">The sequence shown here is derived from an EMBL/GenBank/DDBJ whole genome shotgun (WGS) entry which is preliminary data.</text>
</comment>
<dbReference type="Proteomes" id="UP000325081">
    <property type="component" value="Unassembled WGS sequence"/>
</dbReference>
<feature type="compositionally biased region" description="Low complexity" evidence="1">
    <location>
        <begin position="43"/>
        <end position="53"/>
    </location>
</feature>
<evidence type="ECO:0000313" key="3">
    <source>
        <dbReference type="Proteomes" id="UP000325081"/>
    </source>
</evidence>
<evidence type="ECO:0000313" key="2">
    <source>
        <dbReference type="EMBL" id="GER41061.1"/>
    </source>
</evidence>
<feature type="compositionally biased region" description="Basic residues" evidence="1">
    <location>
        <begin position="1"/>
        <end position="11"/>
    </location>
</feature>
<dbReference type="AlphaFoldDB" id="A0A5A7QAJ5"/>
<sequence length="106" mass="11647">MVHTRRRRRPYRPTCQHPLTAVSIDSLPRSPESPSTLPPPPTTRLSLPAPSTSRGLLLRHHDESAIGNHASGLAAHRLPPPSTVATPELFFVPPATSFDQHQTDRP</sequence>
<accession>A0A5A7QAJ5</accession>
<keyword evidence="3" id="KW-1185">Reference proteome</keyword>
<evidence type="ECO:0000256" key="1">
    <source>
        <dbReference type="SAM" id="MobiDB-lite"/>
    </source>
</evidence>
<dbReference type="EMBL" id="BKCP01006071">
    <property type="protein sequence ID" value="GER41061.1"/>
    <property type="molecule type" value="Genomic_DNA"/>
</dbReference>
<organism evidence="2 3">
    <name type="scientific">Striga asiatica</name>
    <name type="common">Asiatic witchweed</name>
    <name type="synonym">Buchnera asiatica</name>
    <dbReference type="NCBI Taxonomy" id="4170"/>
    <lineage>
        <taxon>Eukaryota</taxon>
        <taxon>Viridiplantae</taxon>
        <taxon>Streptophyta</taxon>
        <taxon>Embryophyta</taxon>
        <taxon>Tracheophyta</taxon>
        <taxon>Spermatophyta</taxon>
        <taxon>Magnoliopsida</taxon>
        <taxon>eudicotyledons</taxon>
        <taxon>Gunneridae</taxon>
        <taxon>Pentapetalae</taxon>
        <taxon>asterids</taxon>
        <taxon>lamiids</taxon>
        <taxon>Lamiales</taxon>
        <taxon>Orobanchaceae</taxon>
        <taxon>Buchnereae</taxon>
        <taxon>Striga</taxon>
    </lineage>
</organism>
<reference evidence="3" key="1">
    <citation type="journal article" date="2019" name="Curr. Biol.">
        <title>Genome Sequence of Striga asiatica Provides Insight into the Evolution of Plant Parasitism.</title>
        <authorList>
            <person name="Yoshida S."/>
            <person name="Kim S."/>
            <person name="Wafula E.K."/>
            <person name="Tanskanen J."/>
            <person name="Kim Y.M."/>
            <person name="Honaas L."/>
            <person name="Yang Z."/>
            <person name="Spallek T."/>
            <person name="Conn C.E."/>
            <person name="Ichihashi Y."/>
            <person name="Cheong K."/>
            <person name="Cui S."/>
            <person name="Der J.P."/>
            <person name="Gundlach H."/>
            <person name="Jiao Y."/>
            <person name="Hori C."/>
            <person name="Ishida J.K."/>
            <person name="Kasahara H."/>
            <person name="Kiba T."/>
            <person name="Kim M.S."/>
            <person name="Koo N."/>
            <person name="Laohavisit A."/>
            <person name="Lee Y.H."/>
            <person name="Lumba S."/>
            <person name="McCourt P."/>
            <person name="Mortimer J.C."/>
            <person name="Mutuku J.M."/>
            <person name="Nomura T."/>
            <person name="Sasaki-Sekimoto Y."/>
            <person name="Seto Y."/>
            <person name="Wang Y."/>
            <person name="Wakatake T."/>
            <person name="Sakakibara H."/>
            <person name="Demura T."/>
            <person name="Yamaguchi S."/>
            <person name="Yoneyama K."/>
            <person name="Manabe R.I."/>
            <person name="Nelson D.C."/>
            <person name="Schulman A.H."/>
            <person name="Timko M.P."/>
            <person name="dePamphilis C.W."/>
            <person name="Choi D."/>
            <person name="Shirasu K."/>
        </authorList>
    </citation>
    <scope>NUCLEOTIDE SEQUENCE [LARGE SCALE GENOMIC DNA]</scope>
    <source>
        <strain evidence="3">cv. UVA1</strain>
    </source>
</reference>
<feature type="region of interest" description="Disordered" evidence="1">
    <location>
        <begin position="1"/>
        <end position="88"/>
    </location>
</feature>
<proteinExistence type="predicted"/>
<name>A0A5A7QAJ5_STRAF</name>
<gene>
    <name evidence="2" type="ORF">STAS_17764</name>
</gene>
<feature type="compositionally biased region" description="Low complexity" evidence="1">
    <location>
        <begin position="26"/>
        <end position="35"/>
    </location>
</feature>